<dbReference type="EMBL" id="JASSZA010000021">
    <property type="protein sequence ID" value="KAK2084969.1"/>
    <property type="molecule type" value="Genomic_DNA"/>
</dbReference>
<feature type="region of interest" description="Disordered" evidence="1">
    <location>
        <begin position="70"/>
        <end position="155"/>
    </location>
</feature>
<evidence type="ECO:0000313" key="4">
    <source>
        <dbReference type="EMBL" id="KAK2084969.1"/>
    </source>
</evidence>
<evidence type="ECO:0000313" key="5">
    <source>
        <dbReference type="Proteomes" id="UP001266305"/>
    </source>
</evidence>
<dbReference type="EMBL" id="JASSZA010000021">
    <property type="protein sequence ID" value="KAK2084919.1"/>
    <property type="molecule type" value="Genomic_DNA"/>
</dbReference>
<name>A0ABQ9TJH5_SAGOE</name>
<accession>A0ABQ9TJH5</accession>
<reference evidence="3 5" key="1">
    <citation type="submission" date="2023-05" db="EMBL/GenBank/DDBJ databases">
        <title>B98-5 Cell Line De Novo Hybrid Assembly: An Optical Mapping Approach.</title>
        <authorList>
            <person name="Kananen K."/>
            <person name="Auerbach J.A."/>
            <person name="Kautto E."/>
            <person name="Blachly J.S."/>
        </authorList>
    </citation>
    <scope>NUCLEOTIDE SEQUENCE [LARGE SCALE GENOMIC DNA]</scope>
    <source>
        <strain evidence="3">B95-8</strain>
        <tissue evidence="3">Cell line</tissue>
    </source>
</reference>
<dbReference type="EMBL" id="JASSZA010000021">
    <property type="protein sequence ID" value="KAK2084918.1"/>
    <property type="molecule type" value="Genomic_DNA"/>
</dbReference>
<gene>
    <name evidence="2" type="ORF">P7K49_036218</name>
    <name evidence="3" type="ORF">P7K49_036219</name>
    <name evidence="4" type="ORF">P7K49_036269</name>
</gene>
<evidence type="ECO:0000313" key="2">
    <source>
        <dbReference type="EMBL" id="KAK2084918.1"/>
    </source>
</evidence>
<comment type="caution">
    <text evidence="3">The sequence shown here is derived from an EMBL/GenBank/DDBJ whole genome shotgun (WGS) entry which is preliminary data.</text>
</comment>
<evidence type="ECO:0000256" key="1">
    <source>
        <dbReference type="SAM" id="MobiDB-lite"/>
    </source>
</evidence>
<keyword evidence="5" id="KW-1185">Reference proteome</keyword>
<sequence>MRRALEALGWVPASALPTGFRIGRLGQESGRVGLKIQSGDVWHGSLDHRNVPETLREGVSRTLPGCVSSLPRFDLGHPPRGPALVSKPRDPCFSAQLSGEGGKKDKAASAASDRGDHSRNWSPPMRDPVEGASQKISREGCPGTPAEDPHGSQAQHANGFSHFIVFTENIIILLQSVSLRLP</sequence>
<evidence type="ECO:0000313" key="3">
    <source>
        <dbReference type="EMBL" id="KAK2084919.1"/>
    </source>
</evidence>
<proteinExistence type="predicted"/>
<feature type="compositionally biased region" description="Basic and acidic residues" evidence="1">
    <location>
        <begin position="101"/>
        <end position="119"/>
    </location>
</feature>
<protein>
    <submittedName>
        <fullName evidence="3">Uncharacterized protein</fullName>
    </submittedName>
</protein>
<dbReference type="Proteomes" id="UP001266305">
    <property type="component" value="Unassembled WGS sequence"/>
</dbReference>
<organism evidence="3 5">
    <name type="scientific">Saguinus oedipus</name>
    <name type="common">Cotton-top tamarin</name>
    <name type="synonym">Oedipomidas oedipus</name>
    <dbReference type="NCBI Taxonomy" id="9490"/>
    <lineage>
        <taxon>Eukaryota</taxon>
        <taxon>Metazoa</taxon>
        <taxon>Chordata</taxon>
        <taxon>Craniata</taxon>
        <taxon>Vertebrata</taxon>
        <taxon>Euteleostomi</taxon>
        <taxon>Mammalia</taxon>
        <taxon>Eutheria</taxon>
        <taxon>Euarchontoglires</taxon>
        <taxon>Primates</taxon>
        <taxon>Haplorrhini</taxon>
        <taxon>Platyrrhini</taxon>
        <taxon>Cebidae</taxon>
        <taxon>Callitrichinae</taxon>
        <taxon>Saguinus</taxon>
    </lineage>
</organism>